<dbReference type="Gene3D" id="3.30.160.60">
    <property type="entry name" value="Classic Zinc Finger"/>
    <property type="match status" value="1"/>
</dbReference>
<dbReference type="EMBL" id="GBHO01039774">
    <property type="protein sequence ID" value="JAG03830.1"/>
    <property type="molecule type" value="Transcribed_RNA"/>
</dbReference>
<keyword evidence="1" id="KW-0863">Zinc-finger</keyword>
<accession>A0A0A9WG42</accession>
<name>A0A0A9WG42_LYGHE</name>
<dbReference type="PANTHER" id="PTHR33936:SF24">
    <property type="entry name" value="C2H2-TYPE DOMAIN-CONTAINING PROTEIN"/>
    <property type="match status" value="1"/>
</dbReference>
<feature type="domain" description="SWIM-type" evidence="2">
    <location>
        <begin position="571"/>
        <end position="614"/>
    </location>
</feature>
<evidence type="ECO:0000256" key="1">
    <source>
        <dbReference type="PROSITE-ProRule" id="PRU00325"/>
    </source>
</evidence>
<dbReference type="GO" id="GO:0008270">
    <property type="term" value="F:zinc ion binding"/>
    <property type="evidence" value="ECO:0007669"/>
    <property type="project" value="UniProtKB-KW"/>
</dbReference>
<gene>
    <name evidence="3" type="primary">Zbtb41_0</name>
    <name evidence="3" type="ORF">CM83_78871</name>
</gene>
<dbReference type="SMART" id="SM00355">
    <property type="entry name" value="ZnF_C2H2"/>
    <property type="match status" value="2"/>
</dbReference>
<evidence type="ECO:0000313" key="3">
    <source>
        <dbReference type="EMBL" id="JAG03830.1"/>
    </source>
</evidence>
<dbReference type="InterPro" id="IPR052797">
    <property type="entry name" value="RegFact_GeneExpr_CellDeath"/>
</dbReference>
<proteinExistence type="predicted"/>
<dbReference type="AlphaFoldDB" id="A0A0A9WG42"/>
<dbReference type="PROSITE" id="PS00028">
    <property type="entry name" value="ZINC_FINGER_C2H2_1"/>
    <property type="match status" value="1"/>
</dbReference>
<reference evidence="3" key="2">
    <citation type="submission" date="2014-07" db="EMBL/GenBank/DDBJ databases">
        <authorList>
            <person name="Hull J."/>
        </authorList>
    </citation>
    <scope>NUCLEOTIDE SEQUENCE</scope>
</reference>
<evidence type="ECO:0000259" key="2">
    <source>
        <dbReference type="PROSITE" id="PS50966"/>
    </source>
</evidence>
<dbReference type="InterPro" id="IPR013087">
    <property type="entry name" value="Znf_C2H2_type"/>
</dbReference>
<dbReference type="PANTHER" id="PTHR33936">
    <property type="entry name" value="PROTEIN CBG17840"/>
    <property type="match status" value="1"/>
</dbReference>
<sequence length="722" mass="82353">MLSAQKMCPICNKSVGSEKNLRRHYVRVHPERLNVLDSSKPSICRNTSIDCPLCEHSSTKFPNLLKHFTDAHDLSMKEEAHDFMSTSDFLNWKQEVERVTKSLFVKVRGTTLLKCVRGKKDIYVCHRSGKCRGKISNRVRHQKSQGSQKLNAFCPARMKVVVTEGDRVFLNFLPTHVGHGCDAEHLRLSQSEKEMIAKKMDTKRPMDDILQEIKDSPEPLGRLKLLTKQDLYNISRDPYVLTTVYSDFEISDWVNDDERRSSVLLFKPHGSTLDDIPELENDDFILCLLNQKQKHLFNKSDCMSFDSFETTSSSEYSLFYIACVIGETASPCAFLISNRKDSTILGLFLRTVISSTGVLSPRVVFRERNSILFDAWKRSFSHPSEQLFGSWQVEHEWRKALSKLVKSVDKKPKIYKCLKSLMEVSRASEFTELLNEITISTLAWDEIKEFESYFRGHFLSCPSLWARCYRPPKAIEINALFEKLYRTIKFVYIRYKMCETVCRMSDLLLDIVGQCVTGDFSKGIKLKGIRSQHRMAVNAEISVDQEDDCCWKVSEPSGEETHTQIVEKSGISCQCRMRCSDCGCCAHVYSCSCFEFVSRQIMCKHIHAVCLNTLSSSQSVGPKFNSLHDSTISDNDLVVETVDAENLEVIINDGNTNESVEGGKLEIQEDFNTILSMITTIEDVNLVKNAFRLILPTLCAMKNANNARPVVETAEEMSTTDY</sequence>
<organism evidence="3">
    <name type="scientific">Lygus hesperus</name>
    <name type="common">Western plant bug</name>
    <dbReference type="NCBI Taxonomy" id="30085"/>
    <lineage>
        <taxon>Eukaryota</taxon>
        <taxon>Metazoa</taxon>
        <taxon>Ecdysozoa</taxon>
        <taxon>Arthropoda</taxon>
        <taxon>Hexapoda</taxon>
        <taxon>Insecta</taxon>
        <taxon>Pterygota</taxon>
        <taxon>Neoptera</taxon>
        <taxon>Paraneoptera</taxon>
        <taxon>Hemiptera</taxon>
        <taxon>Heteroptera</taxon>
        <taxon>Panheteroptera</taxon>
        <taxon>Cimicomorpha</taxon>
        <taxon>Miridae</taxon>
        <taxon>Mirini</taxon>
        <taxon>Lygus</taxon>
    </lineage>
</organism>
<keyword evidence="1" id="KW-0479">Metal-binding</keyword>
<dbReference type="InterPro" id="IPR007527">
    <property type="entry name" value="Znf_SWIM"/>
</dbReference>
<reference evidence="3" key="1">
    <citation type="journal article" date="2014" name="PLoS ONE">
        <title>Transcriptome-Based Identification of ABC Transporters in the Western Tarnished Plant Bug Lygus hesperus.</title>
        <authorList>
            <person name="Hull J.J."/>
            <person name="Chaney K."/>
            <person name="Geib S.M."/>
            <person name="Fabrick J.A."/>
            <person name="Brent C.S."/>
            <person name="Walsh D."/>
            <person name="Lavine L.C."/>
        </authorList>
    </citation>
    <scope>NUCLEOTIDE SEQUENCE</scope>
</reference>
<protein>
    <submittedName>
        <fullName evidence="3">Zinc finger and BTB domain-containing protein 41</fullName>
    </submittedName>
</protein>
<dbReference type="PROSITE" id="PS50966">
    <property type="entry name" value="ZF_SWIM"/>
    <property type="match status" value="1"/>
</dbReference>
<keyword evidence="1" id="KW-0862">Zinc</keyword>